<dbReference type="AlphaFoldDB" id="A0A1H3KE28"/>
<evidence type="ECO:0000256" key="1">
    <source>
        <dbReference type="SAM" id="Phobius"/>
    </source>
</evidence>
<keyword evidence="1" id="KW-1133">Transmembrane helix</keyword>
<gene>
    <name evidence="2" type="ORF">SAMN04488069_10998</name>
</gene>
<keyword evidence="3" id="KW-1185">Reference proteome</keyword>
<dbReference type="EMBL" id="FNOV01000009">
    <property type="protein sequence ID" value="SDY50353.1"/>
    <property type="molecule type" value="Genomic_DNA"/>
</dbReference>
<evidence type="ECO:0000313" key="2">
    <source>
        <dbReference type="EMBL" id="SDY50353.1"/>
    </source>
</evidence>
<feature type="transmembrane region" description="Helical" evidence="1">
    <location>
        <begin position="26"/>
        <end position="46"/>
    </location>
</feature>
<accession>A0A1H3KE28</accession>
<keyword evidence="1" id="KW-0812">Transmembrane</keyword>
<name>A0A1H3KE28_9BACT</name>
<keyword evidence="1" id="KW-0472">Membrane</keyword>
<dbReference type="Proteomes" id="UP000199249">
    <property type="component" value="Unassembled WGS sequence"/>
</dbReference>
<sequence>MINVPMVSSINTDDLAVTNFNPGVKLVFVMKIIFKALVIILYEILLNNCYSISSFSICQ</sequence>
<organism evidence="2 3">
    <name type="scientific">Hymenobacter psychrophilus</name>
    <dbReference type="NCBI Taxonomy" id="651662"/>
    <lineage>
        <taxon>Bacteria</taxon>
        <taxon>Pseudomonadati</taxon>
        <taxon>Bacteroidota</taxon>
        <taxon>Cytophagia</taxon>
        <taxon>Cytophagales</taxon>
        <taxon>Hymenobacteraceae</taxon>
        <taxon>Hymenobacter</taxon>
    </lineage>
</organism>
<proteinExistence type="predicted"/>
<reference evidence="3" key="1">
    <citation type="submission" date="2016-10" db="EMBL/GenBank/DDBJ databases">
        <authorList>
            <person name="Varghese N."/>
            <person name="Submissions S."/>
        </authorList>
    </citation>
    <scope>NUCLEOTIDE SEQUENCE [LARGE SCALE GENOMIC DNA]</scope>
    <source>
        <strain evidence="3">CGMCC 1.8975</strain>
    </source>
</reference>
<protein>
    <submittedName>
        <fullName evidence="2">Uncharacterized protein</fullName>
    </submittedName>
</protein>
<evidence type="ECO:0000313" key="3">
    <source>
        <dbReference type="Proteomes" id="UP000199249"/>
    </source>
</evidence>